<dbReference type="EMBL" id="LAZR01019875">
    <property type="protein sequence ID" value="KKL90928.1"/>
    <property type="molecule type" value="Genomic_DNA"/>
</dbReference>
<evidence type="ECO:0000313" key="1">
    <source>
        <dbReference type="EMBL" id="KKL90928.1"/>
    </source>
</evidence>
<accession>A0A0F9FX69</accession>
<proteinExistence type="predicted"/>
<dbReference type="AlphaFoldDB" id="A0A0F9FX69"/>
<sequence>MKTDDKFPTIPSKIRIGYRDYKVMVVESSVLDRNPDLARIAHLKGEIYIGPHDNKFEFVDSVIHEILHGIFTTQVIEDGDNQERTVETLSKGLTGVFRDNPKLLKFFMDALK</sequence>
<name>A0A0F9FX69_9ZZZZ</name>
<reference evidence="1" key="1">
    <citation type="journal article" date="2015" name="Nature">
        <title>Complex archaea that bridge the gap between prokaryotes and eukaryotes.</title>
        <authorList>
            <person name="Spang A."/>
            <person name="Saw J.H."/>
            <person name="Jorgensen S.L."/>
            <person name="Zaremba-Niedzwiedzka K."/>
            <person name="Martijn J."/>
            <person name="Lind A.E."/>
            <person name="van Eijk R."/>
            <person name="Schleper C."/>
            <person name="Guy L."/>
            <person name="Ettema T.J."/>
        </authorList>
    </citation>
    <scope>NUCLEOTIDE SEQUENCE</scope>
</reference>
<organism evidence="1">
    <name type="scientific">marine sediment metagenome</name>
    <dbReference type="NCBI Taxonomy" id="412755"/>
    <lineage>
        <taxon>unclassified sequences</taxon>
        <taxon>metagenomes</taxon>
        <taxon>ecological metagenomes</taxon>
    </lineage>
</organism>
<comment type="caution">
    <text evidence="1">The sequence shown here is derived from an EMBL/GenBank/DDBJ whole genome shotgun (WGS) entry which is preliminary data.</text>
</comment>
<gene>
    <name evidence="1" type="ORF">LCGC14_1899790</name>
</gene>
<protein>
    <submittedName>
        <fullName evidence="1">Uncharacterized protein</fullName>
    </submittedName>
</protein>